<accession>A0ABS3TRX8</accession>
<keyword evidence="1" id="KW-0732">Signal</keyword>
<reference evidence="2 3" key="1">
    <citation type="submission" date="2020-12" db="EMBL/GenBank/DDBJ databases">
        <title>Pseudomonas schmalbachii sp. nov. isolated from millipede gut.</title>
        <authorList>
            <person name="Shelomi M."/>
        </authorList>
    </citation>
    <scope>NUCLEOTIDE SEQUENCE [LARGE SCALE GENOMIC DNA]</scope>
    <source>
        <strain evidence="2 3">Milli4</strain>
    </source>
</reference>
<protein>
    <recommendedName>
        <fullName evidence="4">Lipoprotein</fullName>
    </recommendedName>
</protein>
<organism evidence="2 3">
    <name type="scientific">Pseudomonas schmalbachii</name>
    <dbReference type="NCBI Taxonomy" id="2816993"/>
    <lineage>
        <taxon>Bacteria</taxon>
        <taxon>Pseudomonadati</taxon>
        <taxon>Pseudomonadota</taxon>
        <taxon>Gammaproteobacteria</taxon>
        <taxon>Pseudomonadales</taxon>
        <taxon>Pseudomonadaceae</taxon>
        <taxon>Pseudomonas</taxon>
    </lineage>
</organism>
<dbReference type="EMBL" id="JAELYA010000005">
    <property type="protein sequence ID" value="MBO3276417.1"/>
    <property type="molecule type" value="Genomic_DNA"/>
</dbReference>
<dbReference type="RefSeq" id="WP_208314523.1">
    <property type="nucleotide sequence ID" value="NZ_JAELYA010000005.1"/>
</dbReference>
<evidence type="ECO:0000256" key="1">
    <source>
        <dbReference type="SAM" id="SignalP"/>
    </source>
</evidence>
<feature type="signal peptide" evidence="1">
    <location>
        <begin position="1"/>
        <end position="19"/>
    </location>
</feature>
<evidence type="ECO:0000313" key="3">
    <source>
        <dbReference type="Proteomes" id="UP000669060"/>
    </source>
</evidence>
<keyword evidence="3" id="KW-1185">Reference proteome</keyword>
<proteinExistence type="predicted"/>
<dbReference type="Proteomes" id="UP000669060">
    <property type="component" value="Unassembled WGS sequence"/>
</dbReference>
<gene>
    <name evidence="2" type="ORF">JFY56_14370</name>
</gene>
<name>A0ABS3TRX8_9PSED</name>
<dbReference type="PROSITE" id="PS51257">
    <property type="entry name" value="PROKAR_LIPOPROTEIN"/>
    <property type="match status" value="1"/>
</dbReference>
<sequence length="146" mass="15736">MKMRLLMAPPVLAALYACASTGGGESINIDLQATQRNAGRIAQATLSPVDDKTYITVFVSGVPQGTTRPLRLYTFIYPGTCANPGAKPAYELNDTVVTHRRSRADGWSLYKMVPAPFATLRSGGYSIVLRTSPADGDYDIFCGDIK</sequence>
<evidence type="ECO:0008006" key="4">
    <source>
        <dbReference type="Google" id="ProtNLM"/>
    </source>
</evidence>
<comment type="caution">
    <text evidence="2">The sequence shown here is derived from an EMBL/GenBank/DDBJ whole genome shotgun (WGS) entry which is preliminary data.</text>
</comment>
<feature type="chain" id="PRO_5046738587" description="Lipoprotein" evidence="1">
    <location>
        <begin position="20"/>
        <end position="146"/>
    </location>
</feature>
<evidence type="ECO:0000313" key="2">
    <source>
        <dbReference type="EMBL" id="MBO3276417.1"/>
    </source>
</evidence>